<evidence type="ECO:0000313" key="1">
    <source>
        <dbReference type="EMBL" id="KAK7881722.1"/>
    </source>
</evidence>
<accession>A0AAW0MRE4</accession>
<dbReference type="AlphaFoldDB" id="A0AAW0MRE4"/>
<protein>
    <submittedName>
        <fullName evidence="1">Uncharacterized protein</fullName>
    </submittedName>
</protein>
<keyword evidence="2" id="KW-1185">Reference proteome</keyword>
<proteinExistence type="predicted"/>
<comment type="caution">
    <text evidence="1">The sequence shown here is derived from an EMBL/GenBank/DDBJ whole genome shotgun (WGS) entry which is preliminary data.</text>
</comment>
<dbReference type="EMBL" id="JBBPFD010000022">
    <property type="protein sequence ID" value="KAK7881722.1"/>
    <property type="molecule type" value="Genomic_DNA"/>
</dbReference>
<organism evidence="1 2">
    <name type="scientific">Mugilogobius chulae</name>
    <name type="common">yellowstripe goby</name>
    <dbReference type="NCBI Taxonomy" id="88201"/>
    <lineage>
        <taxon>Eukaryota</taxon>
        <taxon>Metazoa</taxon>
        <taxon>Chordata</taxon>
        <taxon>Craniata</taxon>
        <taxon>Vertebrata</taxon>
        <taxon>Euteleostomi</taxon>
        <taxon>Actinopterygii</taxon>
        <taxon>Neopterygii</taxon>
        <taxon>Teleostei</taxon>
        <taxon>Neoteleostei</taxon>
        <taxon>Acanthomorphata</taxon>
        <taxon>Gobiaria</taxon>
        <taxon>Gobiiformes</taxon>
        <taxon>Gobioidei</taxon>
        <taxon>Gobiidae</taxon>
        <taxon>Gobionellinae</taxon>
        <taxon>Mugilogobius</taxon>
    </lineage>
</organism>
<sequence>MPIMYYIALGCIVWAQQANVKIQDSDSIQCSTMCPHELCLQRCPVRGSFHTPSVNRPYPGLQQANWEDYMPPGVDSLNVGSLAEHNCLHLKAQITCQAQPDFKQQLRPGMEPRWSKCIGTDREPYFFTKRVRSSFDGPGQDTAAYD</sequence>
<evidence type="ECO:0000313" key="2">
    <source>
        <dbReference type="Proteomes" id="UP001460270"/>
    </source>
</evidence>
<dbReference type="Proteomes" id="UP001460270">
    <property type="component" value="Unassembled WGS sequence"/>
</dbReference>
<gene>
    <name evidence="1" type="ORF">WMY93_030131</name>
</gene>
<reference evidence="2" key="1">
    <citation type="submission" date="2024-04" db="EMBL/GenBank/DDBJ databases">
        <title>Salinicola lusitanus LLJ914,a marine bacterium isolated from the Okinawa Trough.</title>
        <authorList>
            <person name="Li J."/>
        </authorList>
    </citation>
    <scope>NUCLEOTIDE SEQUENCE [LARGE SCALE GENOMIC DNA]</scope>
</reference>
<name>A0AAW0MRE4_9GOBI</name>